<evidence type="ECO:0000256" key="1">
    <source>
        <dbReference type="SAM" id="Coils"/>
    </source>
</evidence>
<sequence>MEIKDLLQILGISEVSSICGILKELGVESRIKEKESVLFFKHLERILIEHYRNILEVDISGKIYTKKEIVGLVVFLYIKNKPIENGTLENGTIENGTIENGTIENDTIENDTIENDTIENDTIENDTIENDTLEDFFDSLFFSKTKENDLINELKEENRMLREEIERENQTEEILENVDYEVLKKLEKENIFLKETIQKENDVILKAWYNLCEEHIKNNL</sequence>
<dbReference type="Proteomes" id="UP000740883">
    <property type="component" value="Unassembled WGS sequence"/>
</dbReference>
<dbReference type="EMBL" id="SBJO01000137">
    <property type="protein sequence ID" value="KAF9762751.1"/>
    <property type="molecule type" value="Genomic_DNA"/>
</dbReference>
<protein>
    <submittedName>
        <fullName evidence="2">Chloride channel protein D</fullName>
    </submittedName>
</protein>
<gene>
    <name evidence="2" type="primary">clcD</name>
    <name evidence="2" type="ORF">NGRA_1782</name>
</gene>
<name>A0A9P6GYV5_9MICR</name>
<keyword evidence="3" id="KW-1185">Reference proteome</keyword>
<proteinExistence type="predicted"/>
<keyword evidence="1" id="KW-0175">Coiled coil</keyword>
<evidence type="ECO:0000313" key="2">
    <source>
        <dbReference type="EMBL" id="KAF9762751.1"/>
    </source>
</evidence>
<dbReference type="AlphaFoldDB" id="A0A9P6GYV5"/>
<feature type="coiled-coil region" evidence="1">
    <location>
        <begin position="144"/>
        <end position="203"/>
    </location>
</feature>
<evidence type="ECO:0000313" key="3">
    <source>
        <dbReference type="Proteomes" id="UP000740883"/>
    </source>
</evidence>
<organism evidence="2 3">
    <name type="scientific">Nosema granulosis</name>
    <dbReference type="NCBI Taxonomy" id="83296"/>
    <lineage>
        <taxon>Eukaryota</taxon>
        <taxon>Fungi</taxon>
        <taxon>Fungi incertae sedis</taxon>
        <taxon>Microsporidia</taxon>
        <taxon>Nosematidae</taxon>
        <taxon>Nosema</taxon>
    </lineage>
</organism>
<reference evidence="2 3" key="1">
    <citation type="journal article" date="2020" name="Genome Biol. Evol.">
        <title>Comparative genomics of strictly vertically transmitted, feminizing microsporidia endosymbionts of amphipod crustaceans.</title>
        <authorList>
            <person name="Cormier A."/>
            <person name="Chebbi M.A."/>
            <person name="Giraud I."/>
            <person name="Wattier R."/>
            <person name="Teixeira M."/>
            <person name="Gilbert C."/>
            <person name="Rigaud T."/>
            <person name="Cordaux R."/>
        </authorList>
    </citation>
    <scope>NUCLEOTIDE SEQUENCE [LARGE SCALE GENOMIC DNA]</scope>
    <source>
        <strain evidence="2 3">Ou3-Ou53</strain>
    </source>
</reference>
<accession>A0A9P6GYV5</accession>
<comment type="caution">
    <text evidence="2">The sequence shown here is derived from an EMBL/GenBank/DDBJ whole genome shotgun (WGS) entry which is preliminary data.</text>
</comment>
<dbReference type="OrthoDB" id="2192358at2759"/>